<dbReference type="PANTHER" id="PTHR35218">
    <property type="entry name" value="RNASE H DOMAIN-CONTAINING PROTEIN"/>
    <property type="match status" value="1"/>
</dbReference>
<evidence type="ECO:0000313" key="2">
    <source>
        <dbReference type="Proteomes" id="UP000237347"/>
    </source>
</evidence>
<keyword evidence="2" id="KW-1185">Reference proteome</keyword>
<organism evidence="1 2">
    <name type="scientific">Quercus suber</name>
    <name type="common">Cork oak</name>
    <dbReference type="NCBI Taxonomy" id="58331"/>
    <lineage>
        <taxon>Eukaryota</taxon>
        <taxon>Viridiplantae</taxon>
        <taxon>Streptophyta</taxon>
        <taxon>Embryophyta</taxon>
        <taxon>Tracheophyta</taxon>
        <taxon>Spermatophyta</taxon>
        <taxon>Magnoliopsida</taxon>
        <taxon>eudicotyledons</taxon>
        <taxon>Gunneridae</taxon>
        <taxon>Pentapetalae</taxon>
        <taxon>rosids</taxon>
        <taxon>fabids</taxon>
        <taxon>Fagales</taxon>
        <taxon>Fagaceae</taxon>
        <taxon>Quercus</taxon>
    </lineage>
</organism>
<reference evidence="1 2" key="1">
    <citation type="journal article" date="2018" name="Sci. Data">
        <title>The draft genome sequence of cork oak.</title>
        <authorList>
            <person name="Ramos A.M."/>
            <person name="Usie A."/>
            <person name="Barbosa P."/>
            <person name="Barros P.M."/>
            <person name="Capote T."/>
            <person name="Chaves I."/>
            <person name="Simoes F."/>
            <person name="Abreu I."/>
            <person name="Carrasquinho I."/>
            <person name="Faro C."/>
            <person name="Guimaraes J.B."/>
            <person name="Mendonca D."/>
            <person name="Nobrega F."/>
            <person name="Rodrigues L."/>
            <person name="Saibo N.J.M."/>
            <person name="Varela M.C."/>
            <person name="Egas C."/>
            <person name="Matos J."/>
            <person name="Miguel C.M."/>
            <person name="Oliveira M.M."/>
            <person name="Ricardo C.P."/>
            <person name="Goncalves S."/>
        </authorList>
    </citation>
    <scope>NUCLEOTIDE SEQUENCE [LARGE SCALE GENOMIC DNA]</scope>
    <source>
        <strain evidence="2">cv. HL8</strain>
    </source>
</reference>
<dbReference type="Gene3D" id="3.60.10.10">
    <property type="entry name" value="Endonuclease/exonuclease/phosphatase"/>
    <property type="match status" value="1"/>
</dbReference>
<accession>A0AAW0KSL4</accession>
<name>A0AAW0KSL4_QUESU</name>
<dbReference type="InterPro" id="IPR036691">
    <property type="entry name" value="Endo/exonu/phosph_ase_sf"/>
</dbReference>
<sequence length="259" mass="29153">MSSTEQKIHTTLNVCNSDSTWIISTVYASPRIMERKILWSNLSEVAKLHNLPWLLLGDFNETPSGTNKLGGRQMDFGGGGILLYLSDKDRTNLAAPVFEDEIKQGLWALKPFKSPRADGLHAGFFQFFWADILMARPSRVIGFGNLIHSQKSFVSFDLVFIAASLSGKSLLQEVFSAMWLAPSVRSTKNLFYTSQGTAPLQGIFGGRLEPPQAMAKFLQLDLSEWLKTNCLAKDFISANGIPWRYLFPFAIWTLWKHRN</sequence>
<dbReference type="EMBL" id="PKMF04000236">
    <property type="protein sequence ID" value="KAK7841692.1"/>
    <property type="molecule type" value="Genomic_DNA"/>
</dbReference>
<proteinExistence type="predicted"/>
<dbReference type="SUPFAM" id="SSF56219">
    <property type="entry name" value="DNase I-like"/>
    <property type="match status" value="1"/>
</dbReference>
<comment type="caution">
    <text evidence="1">The sequence shown here is derived from an EMBL/GenBank/DDBJ whole genome shotgun (WGS) entry which is preliminary data.</text>
</comment>
<protein>
    <recommendedName>
        <fullName evidence="3">Endonuclease/exonuclease/phosphatase domain-containing protein</fullName>
    </recommendedName>
</protein>
<evidence type="ECO:0000313" key="1">
    <source>
        <dbReference type="EMBL" id="KAK7841692.1"/>
    </source>
</evidence>
<gene>
    <name evidence="1" type="ORF">CFP56_015055</name>
</gene>
<evidence type="ECO:0008006" key="3">
    <source>
        <dbReference type="Google" id="ProtNLM"/>
    </source>
</evidence>
<dbReference type="AlphaFoldDB" id="A0AAW0KSL4"/>
<dbReference type="PANTHER" id="PTHR35218:SF7">
    <property type="entry name" value="ENDONUCLEASE_EXONUCLEASE_PHOSPHATASE"/>
    <property type="match status" value="1"/>
</dbReference>
<dbReference type="Proteomes" id="UP000237347">
    <property type="component" value="Unassembled WGS sequence"/>
</dbReference>